<sequence>MLKCPEFIHILTWKQDVTLKNVEAFRQVIGQLQDRTEEAIVLDLEHVTYLNSAALGAIAEGVLSAKRKGKELVIGGIQPSVGEIFRIVKFETFMRLFLTIEDAVAYLASKAE</sequence>
<dbReference type="PANTHER" id="PTHR33495">
    <property type="entry name" value="ANTI-SIGMA FACTOR ANTAGONIST TM_1081-RELATED-RELATED"/>
    <property type="match status" value="1"/>
</dbReference>
<dbReference type="InterPro" id="IPR002645">
    <property type="entry name" value="STAS_dom"/>
</dbReference>
<reference evidence="2 3" key="1">
    <citation type="submission" date="2024-09" db="EMBL/GenBank/DDBJ databases">
        <authorList>
            <person name="Sun Q."/>
            <person name="Mori K."/>
        </authorList>
    </citation>
    <scope>NUCLEOTIDE SEQUENCE [LARGE SCALE GENOMIC DNA]</scope>
    <source>
        <strain evidence="2 3">CCM 7759</strain>
    </source>
</reference>
<gene>
    <name evidence="2" type="ORF">ACFFK0_03890</name>
</gene>
<dbReference type="Gene3D" id="3.30.750.24">
    <property type="entry name" value="STAS domain"/>
    <property type="match status" value="1"/>
</dbReference>
<dbReference type="PROSITE" id="PS50801">
    <property type="entry name" value="STAS"/>
    <property type="match status" value="1"/>
</dbReference>
<name>A0ABV6DG40_9BACL</name>
<keyword evidence="3" id="KW-1185">Reference proteome</keyword>
<organism evidence="2 3">
    <name type="scientific">Paenibacillus chartarius</name>
    <dbReference type="NCBI Taxonomy" id="747481"/>
    <lineage>
        <taxon>Bacteria</taxon>
        <taxon>Bacillati</taxon>
        <taxon>Bacillota</taxon>
        <taxon>Bacilli</taxon>
        <taxon>Bacillales</taxon>
        <taxon>Paenibacillaceae</taxon>
        <taxon>Paenibacillus</taxon>
    </lineage>
</organism>
<dbReference type="InterPro" id="IPR036513">
    <property type="entry name" value="STAS_dom_sf"/>
</dbReference>
<dbReference type="SUPFAM" id="SSF52091">
    <property type="entry name" value="SpoIIaa-like"/>
    <property type="match status" value="1"/>
</dbReference>
<dbReference type="RefSeq" id="WP_377468583.1">
    <property type="nucleotide sequence ID" value="NZ_JBHLWN010000021.1"/>
</dbReference>
<comment type="caution">
    <text evidence="2">The sequence shown here is derived from an EMBL/GenBank/DDBJ whole genome shotgun (WGS) entry which is preliminary data.</text>
</comment>
<accession>A0ABV6DG40</accession>
<proteinExistence type="predicted"/>
<protein>
    <submittedName>
        <fullName evidence="2">STAS domain-containing protein</fullName>
    </submittedName>
</protein>
<dbReference type="Proteomes" id="UP001589776">
    <property type="component" value="Unassembled WGS sequence"/>
</dbReference>
<dbReference type="Pfam" id="PF01740">
    <property type="entry name" value="STAS"/>
    <property type="match status" value="1"/>
</dbReference>
<evidence type="ECO:0000259" key="1">
    <source>
        <dbReference type="PROSITE" id="PS50801"/>
    </source>
</evidence>
<dbReference type="EMBL" id="JBHLWN010000021">
    <property type="protein sequence ID" value="MFC0211599.1"/>
    <property type="molecule type" value="Genomic_DNA"/>
</dbReference>
<evidence type="ECO:0000313" key="2">
    <source>
        <dbReference type="EMBL" id="MFC0211599.1"/>
    </source>
</evidence>
<evidence type="ECO:0000313" key="3">
    <source>
        <dbReference type="Proteomes" id="UP001589776"/>
    </source>
</evidence>
<feature type="domain" description="STAS" evidence="1">
    <location>
        <begin position="1"/>
        <end position="107"/>
    </location>
</feature>
<dbReference type="CDD" id="cd07043">
    <property type="entry name" value="STAS_anti-anti-sigma_factors"/>
    <property type="match status" value="1"/>
</dbReference>